<dbReference type="EMBL" id="CM047944">
    <property type="protein sequence ID" value="KAI9899384.1"/>
    <property type="molecule type" value="Genomic_DNA"/>
</dbReference>
<name>A0ACC0UZ13_9HYPO</name>
<evidence type="ECO:0000313" key="1">
    <source>
        <dbReference type="EMBL" id="KAI9899384.1"/>
    </source>
</evidence>
<organism evidence="1 2">
    <name type="scientific">Trichothecium roseum</name>
    <dbReference type="NCBI Taxonomy" id="47278"/>
    <lineage>
        <taxon>Eukaryota</taxon>
        <taxon>Fungi</taxon>
        <taxon>Dikarya</taxon>
        <taxon>Ascomycota</taxon>
        <taxon>Pezizomycotina</taxon>
        <taxon>Sordariomycetes</taxon>
        <taxon>Hypocreomycetidae</taxon>
        <taxon>Hypocreales</taxon>
        <taxon>Hypocreales incertae sedis</taxon>
        <taxon>Trichothecium</taxon>
    </lineage>
</organism>
<protein>
    <submittedName>
        <fullName evidence="1">Uncharacterized protein</fullName>
    </submittedName>
</protein>
<comment type="caution">
    <text evidence="1">The sequence shown here is derived from an EMBL/GenBank/DDBJ whole genome shotgun (WGS) entry which is preliminary data.</text>
</comment>
<reference evidence="1" key="1">
    <citation type="submission" date="2022-10" db="EMBL/GenBank/DDBJ databases">
        <title>Complete Genome of Trichothecium roseum strain YXFP-22015, a Plant Pathogen Isolated from Citrus.</title>
        <authorList>
            <person name="Wang Y."/>
            <person name="Zhu L."/>
        </authorList>
    </citation>
    <scope>NUCLEOTIDE SEQUENCE</scope>
    <source>
        <strain evidence="1">YXFP-22015</strain>
    </source>
</reference>
<evidence type="ECO:0000313" key="2">
    <source>
        <dbReference type="Proteomes" id="UP001163324"/>
    </source>
</evidence>
<dbReference type="Proteomes" id="UP001163324">
    <property type="component" value="Chromosome 5"/>
</dbReference>
<proteinExistence type="predicted"/>
<gene>
    <name evidence="1" type="ORF">N3K66_005845</name>
</gene>
<keyword evidence="2" id="KW-1185">Reference proteome</keyword>
<accession>A0ACC0UZ13</accession>
<sequence>MTSHQDQYNHSFGPPPPPAHHPQAQFQTSDHYYPEEHYFPQQQAPPVSEQFQQQQVAQPVEARRSSQTSRPSHSRGKSRTFSLHSDKTPGKEKGNLLESHAEKEANRLHSKADPTLAISEAEPSAVAAMTQSSLAPLRSIQHKDSWGNPIVEPDKSNPTRSRWERPLDTIRSFEAAVDGGYVRKSIIRTDSEANWNRRNSYHPSAPPHFRPNSYYSSRPQSNGPAAAFNDPRGGQTARSSYYGDQGYDNQGHAGHAYDYGQRKPQRASRMYTDPQYQQYGRDPHNYHLNHKDRSYETVTSAAASGSSDQAGYQTDPTSSDNSSIERRSPAKRAEPVNDYGIGFAQSQSYSNANFTQGLGQNLGNHPLPPPPAGNAQQAVPRKAAPSLLKRQSTQQSQQERPAGPEKRKSWFSRRFSKNS</sequence>